<evidence type="ECO:0000256" key="1">
    <source>
        <dbReference type="SAM" id="Phobius"/>
    </source>
</evidence>
<feature type="transmembrane region" description="Helical" evidence="1">
    <location>
        <begin position="82"/>
        <end position="110"/>
    </location>
</feature>
<dbReference type="Gene3D" id="1.20.1250.20">
    <property type="entry name" value="MFS general substrate transporter like domains"/>
    <property type="match status" value="1"/>
</dbReference>
<dbReference type="EMBL" id="JBEDNP010000009">
    <property type="protein sequence ID" value="MEQ3540554.1"/>
    <property type="molecule type" value="Genomic_DNA"/>
</dbReference>
<keyword evidence="1" id="KW-0812">Transmembrane</keyword>
<dbReference type="SUPFAM" id="SSF103473">
    <property type="entry name" value="MFS general substrate transporter"/>
    <property type="match status" value="1"/>
</dbReference>
<sequence>MRRCGASLLFLDGAPALWLLFAARFLQGPACGAVFSVGSAWLQDLAGPDGAPRAARAAPVAQTAGFCLGPLTSGPLPLVLPYLVHVALLVVAVAAVLAAAAAVTAGWLAVRSGDPDRAPGPGRSPDAPPS</sequence>
<reference evidence="2 3" key="1">
    <citation type="submission" date="2024-03" db="EMBL/GenBank/DDBJ databases">
        <title>Draft genome sequence of Pseudonocardia tropica JCM 19149.</title>
        <authorList>
            <person name="Butdee W."/>
            <person name="Duangmal K."/>
        </authorList>
    </citation>
    <scope>NUCLEOTIDE SEQUENCE [LARGE SCALE GENOMIC DNA]</scope>
    <source>
        <strain evidence="2 3">JCM 19149</strain>
    </source>
</reference>
<evidence type="ECO:0000313" key="3">
    <source>
        <dbReference type="Proteomes" id="UP001464923"/>
    </source>
</evidence>
<evidence type="ECO:0000313" key="2">
    <source>
        <dbReference type="EMBL" id="MEQ3540554.1"/>
    </source>
</evidence>
<accession>A0ABV1JYA2</accession>
<organism evidence="2 3">
    <name type="scientific">Pseudonocardia tropica</name>
    <dbReference type="NCBI Taxonomy" id="681289"/>
    <lineage>
        <taxon>Bacteria</taxon>
        <taxon>Bacillati</taxon>
        <taxon>Actinomycetota</taxon>
        <taxon>Actinomycetes</taxon>
        <taxon>Pseudonocardiales</taxon>
        <taxon>Pseudonocardiaceae</taxon>
        <taxon>Pseudonocardia</taxon>
    </lineage>
</organism>
<keyword evidence="3" id="KW-1185">Reference proteome</keyword>
<name>A0ABV1JYA2_9PSEU</name>
<comment type="caution">
    <text evidence="2">The sequence shown here is derived from an EMBL/GenBank/DDBJ whole genome shotgun (WGS) entry which is preliminary data.</text>
</comment>
<keyword evidence="1" id="KW-0472">Membrane</keyword>
<keyword evidence="1" id="KW-1133">Transmembrane helix</keyword>
<dbReference type="InterPro" id="IPR036259">
    <property type="entry name" value="MFS_trans_sf"/>
</dbReference>
<evidence type="ECO:0008006" key="4">
    <source>
        <dbReference type="Google" id="ProtNLM"/>
    </source>
</evidence>
<proteinExistence type="predicted"/>
<dbReference type="Proteomes" id="UP001464923">
    <property type="component" value="Unassembled WGS sequence"/>
</dbReference>
<dbReference type="RefSeq" id="WP_345646040.1">
    <property type="nucleotide sequence ID" value="NZ_BAABLY010000039.1"/>
</dbReference>
<protein>
    <recommendedName>
        <fullName evidence="4">Major facilitator superfamily (MFS) profile domain-containing protein</fullName>
    </recommendedName>
</protein>
<gene>
    <name evidence="2" type="ORF">WHI96_17190</name>
</gene>